<feature type="region of interest" description="Disordered" evidence="1">
    <location>
        <begin position="230"/>
        <end position="259"/>
    </location>
</feature>
<dbReference type="AlphaFoldDB" id="A0AAD6I642"/>
<evidence type="ECO:0000313" key="4">
    <source>
        <dbReference type="EMBL" id="KAJ6030887.1"/>
    </source>
</evidence>
<gene>
    <name evidence="4" type="ORF">N7460_011153</name>
</gene>
<name>A0AAD6I642_PENCN</name>
<feature type="region of interest" description="Disordered" evidence="1">
    <location>
        <begin position="314"/>
        <end position="341"/>
    </location>
</feature>
<feature type="transmembrane region" description="Helical" evidence="2">
    <location>
        <begin position="202"/>
        <end position="222"/>
    </location>
</feature>
<dbReference type="Proteomes" id="UP001219568">
    <property type="component" value="Unassembled WGS sequence"/>
</dbReference>
<organism evidence="4 5">
    <name type="scientific">Penicillium canescens</name>
    <dbReference type="NCBI Taxonomy" id="5083"/>
    <lineage>
        <taxon>Eukaryota</taxon>
        <taxon>Fungi</taxon>
        <taxon>Dikarya</taxon>
        <taxon>Ascomycota</taxon>
        <taxon>Pezizomycotina</taxon>
        <taxon>Eurotiomycetes</taxon>
        <taxon>Eurotiomycetidae</taxon>
        <taxon>Eurotiales</taxon>
        <taxon>Aspergillaceae</taxon>
        <taxon>Penicillium</taxon>
    </lineage>
</organism>
<evidence type="ECO:0000256" key="2">
    <source>
        <dbReference type="SAM" id="Phobius"/>
    </source>
</evidence>
<proteinExistence type="predicted"/>
<dbReference type="SUPFAM" id="SSF52058">
    <property type="entry name" value="L domain-like"/>
    <property type="match status" value="1"/>
</dbReference>
<accession>A0AAD6I642</accession>
<sequence>MILFDFLLIATTWQIVLGASGACSSSVTISSQGDADNLSSCDTFEGSITISSSVNGAITLNNVEEIKGSLIAEGVSGLTELIAPDLDTLDGALTLSNLASLDTLTMGALSRVSSGITITGNPKLKTLGFAELEEVDGLLELTGSFTSVSLPSLDQAKGQTTINGASSMSCSSLNGLQSQGVFKGSYSCGAGSSGLSAGAKGGIAVGVILSVLLLLLLLWFVLRRRRQKRRLGDAEPTVSSPSTAVIQDEKVSLSEERVSPASEPQNLMIRKPVGSAILLDGRSIHEAPIAATPVQECHELDAGPVLSSHQRPIHAEQDDPYDPVTKVNGLGEQENGHLTQP</sequence>
<comment type="caution">
    <text evidence="4">The sequence shown here is derived from an EMBL/GenBank/DDBJ whole genome shotgun (WGS) entry which is preliminary data.</text>
</comment>
<evidence type="ECO:0000256" key="3">
    <source>
        <dbReference type="SAM" id="SignalP"/>
    </source>
</evidence>
<evidence type="ECO:0000313" key="5">
    <source>
        <dbReference type="Proteomes" id="UP001219568"/>
    </source>
</evidence>
<feature type="chain" id="PRO_5041959748" description="Receptor L-domain domain-containing protein" evidence="3">
    <location>
        <begin position="19"/>
        <end position="341"/>
    </location>
</feature>
<protein>
    <recommendedName>
        <fullName evidence="6">Receptor L-domain domain-containing protein</fullName>
    </recommendedName>
</protein>
<feature type="signal peptide" evidence="3">
    <location>
        <begin position="1"/>
        <end position="18"/>
    </location>
</feature>
<evidence type="ECO:0000256" key="1">
    <source>
        <dbReference type="SAM" id="MobiDB-lite"/>
    </source>
</evidence>
<dbReference type="InterPro" id="IPR036941">
    <property type="entry name" value="Rcpt_L-dom_sf"/>
</dbReference>
<keyword evidence="2" id="KW-0472">Membrane</keyword>
<dbReference type="Gene3D" id="3.80.20.20">
    <property type="entry name" value="Receptor L-domain"/>
    <property type="match status" value="1"/>
</dbReference>
<dbReference type="EMBL" id="JAQJZL010000014">
    <property type="protein sequence ID" value="KAJ6030887.1"/>
    <property type="molecule type" value="Genomic_DNA"/>
</dbReference>
<dbReference type="PRINTS" id="PR00173">
    <property type="entry name" value="EDTRNSPORT"/>
</dbReference>
<keyword evidence="2" id="KW-0812">Transmembrane</keyword>
<feature type="compositionally biased region" description="Basic and acidic residues" evidence="1">
    <location>
        <begin position="247"/>
        <end position="258"/>
    </location>
</feature>
<keyword evidence="5" id="KW-1185">Reference proteome</keyword>
<evidence type="ECO:0008006" key="6">
    <source>
        <dbReference type="Google" id="ProtNLM"/>
    </source>
</evidence>
<keyword evidence="2" id="KW-1133">Transmembrane helix</keyword>
<reference evidence="4" key="1">
    <citation type="journal article" date="2023" name="IMA Fungus">
        <title>Comparative genomic study of the Penicillium genus elucidates a diverse pangenome and 15 lateral gene transfer events.</title>
        <authorList>
            <person name="Petersen C."/>
            <person name="Sorensen T."/>
            <person name="Nielsen M.R."/>
            <person name="Sondergaard T.E."/>
            <person name="Sorensen J.L."/>
            <person name="Fitzpatrick D.A."/>
            <person name="Frisvad J.C."/>
            <person name="Nielsen K.L."/>
        </authorList>
    </citation>
    <scope>NUCLEOTIDE SEQUENCE</scope>
    <source>
        <strain evidence="4">IBT 15450</strain>
    </source>
</reference>
<reference evidence="4" key="2">
    <citation type="submission" date="2023-01" db="EMBL/GenBank/DDBJ databases">
        <authorList>
            <person name="Petersen C."/>
        </authorList>
    </citation>
    <scope>NUCLEOTIDE SEQUENCE</scope>
    <source>
        <strain evidence="4">IBT 15450</strain>
    </source>
</reference>
<keyword evidence="3" id="KW-0732">Signal</keyword>